<evidence type="ECO:0000256" key="5">
    <source>
        <dbReference type="ARBA" id="ARBA00022664"/>
    </source>
</evidence>
<comment type="function">
    <text evidence="1">Responsible for methylating the 5'-cap structure of mRNAs.</text>
</comment>
<evidence type="ECO:0000256" key="3">
    <source>
        <dbReference type="ARBA" id="ARBA00011926"/>
    </source>
</evidence>
<dbReference type="PIRSF" id="PIRSF028762">
    <property type="entry name" value="ABD1"/>
    <property type="match status" value="1"/>
</dbReference>
<dbReference type="OMA" id="LITGDCF"/>
<dbReference type="Gene3D" id="3.40.50.150">
    <property type="entry name" value="Vaccinia Virus protein VP39"/>
    <property type="match status" value="1"/>
</dbReference>
<evidence type="ECO:0000256" key="14">
    <source>
        <dbReference type="ARBA" id="ARBA00049739"/>
    </source>
</evidence>
<feature type="site" description="mRNA cap binding" evidence="17">
    <location>
        <position position="371"/>
    </location>
</feature>
<feature type="site" description="mRNA cap binding" evidence="17">
    <location>
        <position position="304"/>
    </location>
</feature>
<keyword evidence="7 15" id="KW-0949">S-adenosyl-L-methionine</keyword>
<keyword evidence="4 15" id="KW-0489">Methyltransferase</keyword>
<feature type="compositionally biased region" description="Basic and acidic residues" evidence="18">
    <location>
        <begin position="1"/>
        <end position="17"/>
    </location>
</feature>
<evidence type="ECO:0000256" key="4">
    <source>
        <dbReference type="ARBA" id="ARBA00022603"/>
    </source>
</evidence>
<feature type="site" description="mRNA cap binding" evidence="17">
    <location>
        <position position="212"/>
    </location>
</feature>
<proteinExistence type="inferred from homology"/>
<dbReference type="CDD" id="cd02440">
    <property type="entry name" value="AdoMet_MTases"/>
    <property type="match status" value="1"/>
</dbReference>
<evidence type="ECO:0000256" key="9">
    <source>
        <dbReference type="ARBA" id="ARBA00023042"/>
    </source>
</evidence>
<comment type="caution">
    <text evidence="20">The sequence shown here is derived from an EMBL/GenBank/DDBJ whole genome shotgun (WGS) entry which is preliminary data.</text>
</comment>
<evidence type="ECO:0000256" key="12">
    <source>
        <dbReference type="ARBA" id="ARBA00033387"/>
    </source>
</evidence>
<evidence type="ECO:0000256" key="13">
    <source>
        <dbReference type="ARBA" id="ARBA00044712"/>
    </source>
</evidence>
<feature type="binding site" evidence="16">
    <location>
        <position position="116"/>
    </location>
    <ligand>
        <name>S-adenosyl-L-methionine</name>
        <dbReference type="ChEBI" id="CHEBI:59789"/>
    </ligand>
</feature>
<feature type="site" description="mRNA cap binding" evidence="17">
    <location>
        <position position="137"/>
    </location>
</feature>
<keyword evidence="10 15" id="KW-0539">Nucleus</keyword>
<keyword evidence="6 15" id="KW-0808">Transferase</keyword>
<evidence type="ECO:0000256" key="18">
    <source>
        <dbReference type="SAM" id="MobiDB-lite"/>
    </source>
</evidence>
<dbReference type="InterPro" id="IPR016899">
    <property type="entry name" value="mRNA_G-N7_MeTrfase_euk"/>
</dbReference>
<dbReference type="InterPro" id="IPR004971">
    <property type="entry name" value="mRNA_G-N7_MeTrfase_dom"/>
</dbReference>
<evidence type="ECO:0000256" key="15">
    <source>
        <dbReference type="PIRNR" id="PIRNR028762"/>
    </source>
</evidence>
<evidence type="ECO:0000256" key="10">
    <source>
        <dbReference type="ARBA" id="ARBA00023242"/>
    </source>
</evidence>
<feature type="site" description="mRNA cap binding" evidence="17">
    <location>
        <position position="168"/>
    </location>
</feature>
<dbReference type="RefSeq" id="XP_040724793.1">
    <property type="nucleotide sequence ID" value="XM_040867805.1"/>
</dbReference>
<reference evidence="20 21" key="1">
    <citation type="submission" date="2016-07" db="EMBL/GenBank/DDBJ databases">
        <title>Pervasive Adenine N6-methylation of Active Genes in Fungi.</title>
        <authorList>
            <consortium name="DOE Joint Genome Institute"/>
            <person name="Mondo S.J."/>
            <person name="Dannebaum R.O."/>
            <person name="Kuo R.C."/>
            <person name="Labutti K."/>
            <person name="Haridas S."/>
            <person name="Kuo A."/>
            <person name="Salamov A."/>
            <person name="Ahrendt S.R."/>
            <person name="Lipzen A."/>
            <person name="Sullivan W."/>
            <person name="Andreopoulos W.B."/>
            <person name="Clum A."/>
            <person name="Lindquist E."/>
            <person name="Daum C."/>
            <person name="Ramamoorthy G.K."/>
            <person name="Gryganskyi A."/>
            <person name="Culley D."/>
            <person name="Magnuson J.K."/>
            <person name="James T.Y."/>
            <person name="O'Malley M.A."/>
            <person name="Stajich J.E."/>
            <person name="Spatafora J.W."/>
            <person name="Visel A."/>
            <person name="Grigoriev I.V."/>
        </authorList>
    </citation>
    <scope>NUCLEOTIDE SEQUENCE [LARGE SCALE GENOMIC DNA]</scope>
    <source>
        <strain evidence="20 21">12-1054</strain>
    </source>
</reference>
<dbReference type="PANTHER" id="PTHR12189:SF2">
    <property type="entry name" value="MRNA CAP GUANINE-N7 METHYLTRANSFERASE"/>
    <property type="match status" value="1"/>
</dbReference>
<evidence type="ECO:0000256" key="17">
    <source>
        <dbReference type="PIRSR" id="PIRSR028762-2"/>
    </source>
</evidence>
<keyword evidence="9 15" id="KW-0506">mRNA capping</keyword>
<evidence type="ECO:0000259" key="19">
    <source>
        <dbReference type="PROSITE" id="PS51562"/>
    </source>
</evidence>
<feature type="domain" description="MRNA cap 0 methyltransferase" evidence="19">
    <location>
        <begin position="103"/>
        <end position="379"/>
    </location>
</feature>
<evidence type="ECO:0000256" key="1">
    <source>
        <dbReference type="ARBA" id="ARBA00003378"/>
    </source>
</evidence>
<dbReference type="InterPro" id="IPR029063">
    <property type="entry name" value="SAM-dependent_MTases_sf"/>
</dbReference>
<evidence type="ECO:0000256" key="8">
    <source>
        <dbReference type="ARBA" id="ARBA00022884"/>
    </source>
</evidence>
<dbReference type="Proteomes" id="UP000193685">
    <property type="component" value="Unassembled WGS sequence"/>
</dbReference>
<feature type="region of interest" description="Disordered" evidence="18">
    <location>
        <begin position="1"/>
        <end position="51"/>
    </location>
</feature>
<organism evidence="20 21">
    <name type="scientific">Protomyces lactucae-debilis</name>
    <dbReference type="NCBI Taxonomy" id="2754530"/>
    <lineage>
        <taxon>Eukaryota</taxon>
        <taxon>Fungi</taxon>
        <taxon>Dikarya</taxon>
        <taxon>Ascomycota</taxon>
        <taxon>Taphrinomycotina</taxon>
        <taxon>Taphrinomycetes</taxon>
        <taxon>Taphrinales</taxon>
        <taxon>Protomycetaceae</taxon>
        <taxon>Protomyces</taxon>
    </lineage>
</organism>
<name>A0A1Y2FCS1_PROLT</name>
<dbReference type="PROSITE" id="PS51562">
    <property type="entry name" value="RNA_CAP0_MT"/>
    <property type="match status" value="1"/>
</dbReference>
<sequence length="382" mass="44382">MRRTNDDREREYRDRERRRSRSPRRSASPNRSQEQRRQKRPAARRDPQAIEEERRAIIQRNEERDRLAREAAAVRNQYHRGSEVVRSHYNARPNQGREQRNASPIVNLRNFNNWIKSTLIRNFTESGNHVLDLGCGKGGDLMKWDKANVSSYTGIDLAEVSIEQARGRYRNMRHARFKAQFYAFDCFGKPVAQILPPEQRRFDVVSMQFCLHYAYETEAKARQMLANVSASLPRGGKFLGTIPDSDAIIEHVSKLQPGEKEWGNDIYKVEFENQPPPGPDVVFRPPYGHKYTFYLKDAVDIVPEYVVPFEAFRALAEEYNLELLYKKGFHEVFEEYKDTFEGGALLDRMGVVRKDGSRGIEGDEREAAGFYAAFCFEKRGAK</sequence>
<dbReference type="GO" id="GO:0004482">
    <property type="term" value="F:mRNA 5'-cap (guanine-N7-)-methyltransferase activity"/>
    <property type="evidence" value="ECO:0007669"/>
    <property type="project" value="UniProtKB-EC"/>
</dbReference>
<dbReference type="EC" id="2.1.1.56" evidence="3 15"/>
<feature type="binding site" evidence="16">
    <location>
        <position position="156"/>
    </location>
    <ligand>
        <name>S-adenosyl-L-methionine</name>
        <dbReference type="ChEBI" id="CHEBI:59789"/>
    </ligand>
</feature>
<dbReference type="SUPFAM" id="SSF53335">
    <property type="entry name" value="S-adenosyl-L-methionine-dependent methyltransferases"/>
    <property type="match status" value="1"/>
</dbReference>
<comment type="catalytic activity">
    <reaction evidence="13">
        <text>a 5'-end (5'-triphosphoguanosine)-ribonucleoside in mRNA + S-adenosyl-L-methionine = a 5'-end (N(7)-methyl 5'-triphosphoguanosine)-ribonucleoside in mRNA + S-adenosyl-L-homocysteine</text>
        <dbReference type="Rhea" id="RHEA:67008"/>
        <dbReference type="Rhea" id="RHEA-COMP:17166"/>
        <dbReference type="Rhea" id="RHEA-COMP:17167"/>
        <dbReference type="ChEBI" id="CHEBI:57856"/>
        <dbReference type="ChEBI" id="CHEBI:59789"/>
        <dbReference type="ChEBI" id="CHEBI:156461"/>
        <dbReference type="ChEBI" id="CHEBI:167617"/>
        <dbReference type="EC" id="2.1.1.56"/>
    </reaction>
</comment>
<dbReference type="STRING" id="56484.A0A1Y2FCS1"/>
<dbReference type="GO" id="GO:0005634">
    <property type="term" value="C:nucleus"/>
    <property type="evidence" value="ECO:0007669"/>
    <property type="project" value="UniProtKB-SubCell"/>
</dbReference>
<feature type="binding site" evidence="17">
    <location>
        <begin position="112"/>
        <end position="113"/>
    </location>
    <ligand>
        <name>mRNA</name>
        <dbReference type="ChEBI" id="CHEBI:33699"/>
    </ligand>
</feature>
<dbReference type="GeneID" id="63784404"/>
<feature type="binding site" evidence="16">
    <location>
        <position position="185"/>
    </location>
    <ligand>
        <name>S-adenosyl-L-methionine</name>
        <dbReference type="ChEBI" id="CHEBI:59789"/>
    </ligand>
</feature>
<comment type="subcellular location">
    <subcellularLocation>
        <location evidence="2 15">Nucleus</location>
    </subcellularLocation>
</comment>
<evidence type="ECO:0000313" key="20">
    <source>
        <dbReference type="EMBL" id="ORY81417.1"/>
    </source>
</evidence>
<dbReference type="OrthoDB" id="10248867at2759"/>
<dbReference type="PANTHER" id="PTHR12189">
    <property type="entry name" value="MRNA GUANINE-7- METHYLTRANSFERASE"/>
    <property type="match status" value="1"/>
</dbReference>
<feature type="binding site" evidence="16">
    <location>
        <position position="208"/>
    </location>
    <ligand>
        <name>S-adenosyl-L-methionine</name>
        <dbReference type="ChEBI" id="CHEBI:59789"/>
    </ligand>
</feature>
<keyword evidence="8 15" id="KW-0694">RNA-binding</keyword>
<gene>
    <name evidence="20" type="ORF">BCR37DRAFT_347968</name>
</gene>
<evidence type="ECO:0000256" key="7">
    <source>
        <dbReference type="ARBA" id="ARBA00022691"/>
    </source>
</evidence>
<comment type="similarity">
    <text evidence="15">Belongs to the class I-like SAM-binding methyltransferase superfamily. mRNA cap 0 methyltransferase family.</text>
</comment>
<evidence type="ECO:0000313" key="21">
    <source>
        <dbReference type="Proteomes" id="UP000193685"/>
    </source>
</evidence>
<evidence type="ECO:0000256" key="16">
    <source>
        <dbReference type="PIRSR" id="PIRSR028762-1"/>
    </source>
</evidence>
<evidence type="ECO:0000256" key="6">
    <source>
        <dbReference type="ARBA" id="ARBA00022679"/>
    </source>
</evidence>
<feature type="region of interest" description="Disordered" evidence="18">
    <location>
        <begin position="78"/>
        <end position="99"/>
    </location>
</feature>
<dbReference type="AlphaFoldDB" id="A0A1Y2FCS1"/>
<dbReference type="EMBL" id="MCFI01000011">
    <property type="protein sequence ID" value="ORY81417.1"/>
    <property type="molecule type" value="Genomic_DNA"/>
</dbReference>
<feature type="binding site" evidence="16">
    <location>
        <position position="213"/>
    </location>
    <ligand>
        <name>S-adenosyl-L-methionine</name>
        <dbReference type="ChEBI" id="CHEBI:59789"/>
    </ligand>
</feature>
<protein>
    <recommendedName>
        <fullName evidence="14 15">mRNA cap guanine-N(7) methyltransferase</fullName>
        <ecNumber evidence="3 15">2.1.1.56</ecNumber>
    </recommendedName>
    <alternativeName>
        <fullName evidence="11 15">mRNA (guanine-N(7))-methyltransferase</fullName>
    </alternativeName>
    <alternativeName>
        <fullName evidence="12 15">mRNA cap methyltransferase</fullName>
    </alternativeName>
</protein>
<evidence type="ECO:0000256" key="11">
    <source>
        <dbReference type="ARBA" id="ARBA00032772"/>
    </source>
</evidence>
<keyword evidence="5 15" id="KW-0507">mRNA processing</keyword>
<keyword evidence="21" id="KW-1185">Reference proteome</keyword>
<feature type="binding site" evidence="16">
    <location>
        <position position="134"/>
    </location>
    <ligand>
        <name>S-adenosyl-L-methionine</name>
        <dbReference type="ChEBI" id="CHEBI:59789"/>
    </ligand>
</feature>
<feature type="site" description="mRNA cap binding" evidence="17">
    <location>
        <position position="143"/>
    </location>
</feature>
<evidence type="ECO:0000256" key="2">
    <source>
        <dbReference type="ARBA" id="ARBA00004123"/>
    </source>
</evidence>
<dbReference type="InterPro" id="IPR039753">
    <property type="entry name" value="RG7MT1"/>
</dbReference>
<accession>A0A1Y2FCS1</accession>
<dbReference type="Pfam" id="PF03291">
    <property type="entry name" value="mRNA_G-N7_MeTrfase"/>
    <property type="match status" value="1"/>
</dbReference>
<dbReference type="GO" id="GO:0003723">
    <property type="term" value="F:RNA binding"/>
    <property type="evidence" value="ECO:0007669"/>
    <property type="project" value="UniProtKB-KW"/>
</dbReference>